<evidence type="ECO:0000313" key="3">
    <source>
        <dbReference type="Proteomes" id="UP000504604"/>
    </source>
</evidence>
<proteinExistence type="predicted"/>
<dbReference type="InterPro" id="IPR039614">
    <property type="entry name" value="PMI1-like"/>
</dbReference>
<dbReference type="Proteomes" id="UP000504604">
    <property type="component" value="Linkage group LG11"/>
</dbReference>
<feature type="region of interest" description="Disordered" evidence="1">
    <location>
        <begin position="1"/>
        <end position="20"/>
    </location>
</feature>
<dbReference type="PANTHER" id="PTHR33414:SF1">
    <property type="entry name" value="PROTEIN PLASTID MOVEMENT IMPAIRED 1-RELATED 1"/>
    <property type="match status" value="1"/>
</dbReference>
<reference evidence="4" key="1">
    <citation type="submission" date="2025-08" db="UniProtKB">
        <authorList>
            <consortium name="RefSeq"/>
        </authorList>
    </citation>
    <scope>IDENTIFICATION</scope>
</reference>
<dbReference type="Gramene" id="SIN_1024716.t">
    <property type="protein sequence ID" value="SIN_1024716.t"/>
    <property type="gene ID" value="SIN_1024716"/>
</dbReference>
<dbReference type="OrthoDB" id="2019483at2759"/>
<dbReference type="RefSeq" id="XP_011093778.1">
    <property type="nucleotide sequence ID" value="XM_011095476.2"/>
</dbReference>
<dbReference type="FunCoup" id="A0A6I9U159">
    <property type="interactions" value="1890"/>
</dbReference>
<organism evidence="3 4">
    <name type="scientific">Sesamum indicum</name>
    <name type="common">Oriental sesame</name>
    <name type="synonym">Sesamum orientale</name>
    <dbReference type="NCBI Taxonomy" id="4182"/>
    <lineage>
        <taxon>Eukaryota</taxon>
        <taxon>Viridiplantae</taxon>
        <taxon>Streptophyta</taxon>
        <taxon>Embryophyta</taxon>
        <taxon>Tracheophyta</taxon>
        <taxon>Spermatophyta</taxon>
        <taxon>Magnoliopsida</taxon>
        <taxon>eudicotyledons</taxon>
        <taxon>Gunneridae</taxon>
        <taxon>Pentapetalae</taxon>
        <taxon>asterids</taxon>
        <taxon>lamiids</taxon>
        <taxon>Lamiales</taxon>
        <taxon>Pedaliaceae</taxon>
        <taxon>Sesamum</taxon>
    </lineage>
</organism>
<dbReference type="PANTHER" id="PTHR33414">
    <property type="entry name" value="PROTEIN PLASTID MOVEMENT IMPAIRED 1-RELATED 1"/>
    <property type="match status" value="1"/>
</dbReference>
<dbReference type="PROSITE" id="PS51840">
    <property type="entry name" value="C2_NT"/>
    <property type="match status" value="1"/>
</dbReference>
<feature type="compositionally biased region" description="Basic and acidic residues" evidence="1">
    <location>
        <begin position="56"/>
        <end position="78"/>
    </location>
</feature>
<dbReference type="KEGG" id="sind:105173649"/>
<feature type="region of interest" description="Disordered" evidence="1">
    <location>
        <begin position="42"/>
        <end position="78"/>
    </location>
</feature>
<feature type="region of interest" description="Disordered" evidence="1">
    <location>
        <begin position="1086"/>
        <end position="1108"/>
    </location>
</feature>
<protein>
    <submittedName>
        <fullName evidence="4">Protein PLASTID MOVEMENT IMPAIRED 1-RELATED 1</fullName>
    </submittedName>
</protein>
<gene>
    <name evidence="4" type="primary">LOC105173649</name>
</gene>
<feature type="compositionally biased region" description="Low complexity" evidence="1">
    <location>
        <begin position="42"/>
        <end position="55"/>
    </location>
</feature>
<feature type="compositionally biased region" description="Basic and acidic residues" evidence="1">
    <location>
        <begin position="799"/>
        <end position="812"/>
    </location>
</feature>
<evidence type="ECO:0000313" key="4">
    <source>
        <dbReference type="RefSeq" id="XP_011093778.1"/>
    </source>
</evidence>
<feature type="region of interest" description="Disordered" evidence="1">
    <location>
        <begin position="796"/>
        <end position="840"/>
    </location>
</feature>
<feature type="region of interest" description="Disordered" evidence="1">
    <location>
        <begin position="1127"/>
        <end position="1162"/>
    </location>
</feature>
<dbReference type="AlphaFoldDB" id="A0A6I9U159"/>
<feature type="region of interest" description="Disordered" evidence="1">
    <location>
        <begin position="462"/>
        <end position="488"/>
    </location>
</feature>
<evidence type="ECO:0000256" key="1">
    <source>
        <dbReference type="SAM" id="MobiDB-lite"/>
    </source>
</evidence>
<feature type="domain" description="C2 NT-type" evidence="2">
    <location>
        <begin position="92"/>
        <end position="240"/>
    </location>
</feature>
<dbReference type="Pfam" id="PF21745">
    <property type="entry name" value="PMI1_PMIR1-2_C"/>
    <property type="match status" value="1"/>
</dbReference>
<dbReference type="Pfam" id="PF10358">
    <property type="entry name" value="NT-C2"/>
    <property type="match status" value="1"/>
</dbReference>
<evidence type="ECO:0000259" key="2">
    <source>
        <dbReference type="PROSITE" id="PS51840"/>
    </source>
</evidence>
<dbReference type="InterPro" id="IPR019448">
    <property type="entry name" value="NT-C2"/>
</dbReference>
<dbReference type="InterPro" id="IPR048972">
    <property type="entry name" value="PMI1_PMIR1-2_C"/>
</dbReference>
<sequence>MLSRADSRKKAGGVSGNGKFLSDLETISKAFYVDNTVARLASSTASSRSKSVVKSHLPEPKVKPKDQKNNTKDSFDKDKKSSIWSWKGLKSLTHIRNRRFNCCFSLLVQSIEGLPAFFDDVCLVVHWKRRDGEQMTRPIRVSQGVAEFEEQLTHSCSVYGSRSGPHHSVKYEAKHFLLFVSVYDAPELDLGKHRIDLTRLLPLTLEELEEQKSSGKWTTSFKLSGKARGATMNVSFGYEVVTENSSTELSRNRTVPEILSSLQNSARTAKIMGPSDQIDELSIHRAASLPARSSAPNQSAGDIKDLHEVLPISRSELRDSVNILYQKLDEQASSSSVKNKLEADALSSPTNPHNKLENDALSSATDPPKADLFTLPDADEKICGPECEMTEFSDPHKADLFTLPDADEQICGPECEVTEFSVVDEGIEELTKEHLETEDESSKIAQGSGIAIEVALDEEAPAHTSAGEGVPQNDEQSPSNGKEKENDMFSKESLMKELEVALSCTSDLVNEGLDSQEDGTDALDLENYLEVDSGHRDSRKGKLLSLDDVADSVANDFLEMLGIEHSPFGLSSESEPESPRERLLRQFEKDVLSNGGLLNFDIYNDPVELASDSPIGSVWEPISEEFHHSSMFEGVGERSKIETDAFRTKTRASRMEDLETEALMHEWGLNEKAFLNSPPSSSGGFGSPIDLPPEDPQQLPPIAEGLGPFVQTKDGGFLRSMNPALFKNAKSGGSLIMQVSNPVVVPAEMGSSVMDILQGLASVGIEKLSMQANRLMPLEDVTGKTVQQIAWEGAQSLEGPERQDPLHQESEIRQNFPSEQKSVKDIRTAPRSNKFDSSSLSSDTEYVSLEDLAPLAMDKIEALSIEGLRIQSGMSDEDAPSNISTQSIGEFSALKGKTADVVGPIGLDGTCGLQLMDIKDNGEEVDGLMGLSLTLDEWMKLDSGEIADDDLVSERTSRILAAHHATSLDQFRGRSKGEKRRSRSRKYGLLGNNFTVALMVQLRDPLRNYEPVGAPMLALIQVERVFIPPKPKIYGTVSLLRNSNEDEVVPKCSKKENIIEKSKEDEIHEEELIPQYKITEVRVAGPKTEPEPGKKKLWGSTNQQQSGSRWLLANGMGKKNKHPLMKSKAVAKTSDHSAAPMTTTVQPRNTLWSISNRGKNRG</sequence>
<dbReference type="InParanoid" id="A0A6I9U159"/>
<name>A0A6I9U159_SESIN</name>
<feature type="compositionally biased region" description="Polar residues" evidence="1">
    <location>
        <begin position="1099"/>
        <end position="1108"/>
    </location>
</feature>
<feature type="compositionally biased region" description="Polar residues" evidence="1">
    <location>
        <begin position="1140"/>
        <end position="1162"/>
    </location>
</feature>
<keyword evidence="3" id="KW-1185">Reference proteome</keyword>
<accession>A0A6I9U159</accession>
<dbReference type="GeneID" id="105173649"/>
<feature type="region of interest" description="Disordered" evidence="1">
    <location>
        <begin position="334"/>
        <end position="375"/>
    </location>
</feature>